<feature type="region of interest" description="Disordered" evidence="1">
    <location>
        <begin position="100"/>
        <end position="137"/>
    </location>
</feature>
<feature type="compositionally biased region" description="Polar residues" evidence="1">
    <location>
        <begin position="100"/>
        <end position="109"/>
    </location>
</feature>
<sequence length="194" mass="20005">MSLSSSKARTLLGGGRKGVGHSLQLQTGPGQIRASAPGLATFSPYCGSRCAPAVPQHQRLPRSAQRAQEGPLNVGVPLACSRRYQRSSVFFCGALRNNQTATPTPSQAANRPAPGLRLLAPGGNSAKTEAGMGPDGNFRAPPTVKKSQDAGVDAHGLGSEGSQVQAKPCLLFCPLPTAQCPSKIGPAAMLKRRA</sequence>
<dbReference type="EMBL" id="ML977591">
    <property type="protein sequence ID" value="KAF2000004.1"/>
    <property type="molecule type" value="Genomic_DNA"/>
</dbReference>
<evidence type="ECO:0000256" key="1">
    <source>
        <dbReference type="SAM" id="MobiDB-lite"/>
    </source>
</evidence>
<keyword evidence="3" id="KW-1185">Reference proteome</keyword>
<protein>
    <submittedName>
        <fullName evidence="2">Uncharacterized protein</fullName>
    </submittedName>
</protein>
<dbReference type="Proteomes" id="UP000799779">
    <property type="component" value="Unassembled WGS sequence"/>
</dbReference>
<name>A0A6A5WGE9_9PLEO</name>
<gene>
    <name evidence="2" type="ORF">P154DRAFT_576340</name>
</gene>
<feature type="region of interest" description="Disordered" evidence="1">
    <location>
        <begin position="1"/>
        <end position="22"/>
    </location>
</feature>
<proteinExistence type="predicted"/>
<evidence type="ECO:0000313" key="2">
    <source>
        <dbReference type="EMBL" id="KAF2000004.1"/>
    </source>
</evidence>
<dbReference type="AlphaFoldDB" id="A0A6A5WGE9"/>
<accession>A0A6A5WGE9</accession>
<reference evidence="2" key="1">
    <citation type="journal article" date="2020" name="Stud. Mycol.">
        <title>101 Dothideomycetes genomes: a test case for predicting lifestyles and emergence of pathogens.</title>
        <authorList>
            <person name="Haridas S."/>
            <person name="Albert R."/>
            <person name="Binder M."/>
            <person name="Bloem J."/>
            <person name="Labutti K."/>
            <person name="Salamov A."/>
            <person name="Andreopoulos B."/>
            <person name="Baker S."/>
            <person name="Barry K."/>
            <person name="Bills G."/>
            <person name="Bluhm B."/>
            <person name="Cannon C."/>
            <person name="Castanera R."/>
            <person name="Culley D."/>
            <person name="Daum C."/>
            <person name="Ezra D."/>
            <person name="Gonzalez J."/>
            <person name="Henrissat B."/>
            <person name="Kuo A."/>
            <person name="Liang C."/>
            <person name="Lipzen A."/>
            <person name="Lutzoni F."/>
            <person name="Magnuson J."/>
            <person name="Mondo S."/>
            <person name="Nolan M."/>
            <person name="Ohm R."/>
            <person name="Pangilinan J."/>
            <person name="Park H.-J."/>
            <person name="Ramirez L."/>
            <person name="Alfaro M."/>
            <person name="Sun H."/>
            <person name="Tritt A."/>
            <person name="Yoshinaga Y."/>
            <person name="Zwiers L.-H."/>
            <person name="Turgeon B."/>
            <person name="Goodwin S."/>
            <person name="Spatafora J."/>
            <person name="Crous P."/>
            <person name="Grigoriev I."/>
        </authorList>
    </citation>
    <scope>NUCLEOTIDE SEQUENCE</scope>
    <source>
        <strain evidence="2">CBS 123094</strain>
    </source>
</reference>
<organism evidence="2 3">
    <name type="scientific">Amniculicola lignicola CBS 123094</name>
    <dbReference type="NCBI Taxonomy" id="1392246"/>
    <lineage>
        <taxon>Eukaryota</taxon>
        <taxon>Fungi</taxon>
        <taxon>Dikarya</taxon>
        <taxon>Ascomycota</taxon>
        <taxon>Pezizomycotina</taxon>
        <taxon>Dothideomycetes</taxon>
        <taxon>Pleosporomycetidae</taxon>
        <taxon>Pleosporales</taxon>
        <taxon>Amniculicolaceae</taxon>
        <taxon>Amniculicola</taxon>
    </lineage>
</organism>
<evidence type="ECO:0000313" key="3">
    <source>
        <dbReference type="Proteomes" id="UP000799779"/>
    </source>
</evidence>